<dbReference type="Proteomes" id="UP001151532">
    <property type="component" value="Chromosome 2"/>
</dbReference>
<dbReference type="OrthoDB" id="1930534at2759"/>
<evidence type="ECO:0000313" key="1">
    <source>
        <dbReference type="EMBL" id="KAJ6686788.1"/>
    </source>
</evidence>
<sequence length="132" mass="14820">MAAEHQYIRKPWLARIYIRFRNIQFVARMENLKLALVNYACGSLLPAPPATASLPATAVFPADDDNSHGHGHRHGHSHGGAQENNCCRWLNDLDEECACELLVRLPPFLSKPRHEYTIKIDDSCSVSYACGF</sequence>
<comment type="caution">
    <text evidence="1">The sequence shown here is derived from an EMBL/GenBank/DDBJ whole genome shotgun (WGS) entry which is preliminary data.</text>
</comment>
<dbReference type="PANTHER" id="PTHR34377">
    <property type="entry name" value="TETRATRICOPEPTIDE REPEAT (TPR)-LIKE SUPERFAMILY PROTEIN"/>
    <property type="match status" value="1"/>
</dbReference>
<reference evidence="1" key="1">
    <citation type="submission" date="2022-11" db="EMBL/GenBank/DDBJ databases">
        <authorList>
            <person name="Hyden B.L."/>
            <person name="Feng K."/>
            <person name="Yates T."/>
            <person name="Jawdy S."/>
            <person name="Smart L.B."/>
            <person name="Muchero W."/>
        </authorList>
    </citation>
    <scope>NUCLEOTIDE SEQUENCE</scope>
    <source>
        <tissue evidence="1">Shoot tip</tissue>
    </source>
</reference>
<name>A0A9Q0PEK7_SALPP</name>
<gene>
    <name evidence="1" type="ORF">OIU79_016525</name>
</gene>
<accession>A0A9Q0PEK7</accession>
<dbReference type="AlphaFoldDB" id="A0A9Q0PEK7"/>
<dbReference type="PANTHER" id="PTHR34377:SF10">
    <property type="entry name" value="BIFUNCTIONAL INHIBITOR_PLANT LIPID TRANSFER PROTEIN_SEED STORAGE HELICAL DOMAIN-CONTAINING PROTEIN"/>
    <property type="match status" value="1"/>
</dbReference>
<protein>
    <submittedName>
        <fullName evidence="1">Uncharacterized protein</fullName>
    </submittedName>
</protein>
<evidence type="ECO:0000313" key="2">
    <source>
        <dbReference type="Proteomes" id="UP001151532"/>
    </source>
</evidence>
<reference evidence="1" key="2">
    <citation type="journal article" date="2023" name="Int. J. Mol. Sci.">
        <title>De Novo Assembly and Annotation of 11 Diverse Shrub Willow (Salix) Genomes Reveals Novel Gene Organization in Sex-Linked Regions.</title>
        <authorList>
            <person name="Hyden B."/>
            <person name="Feng K."/>
            <person name="Yates T.B."/>
            <person name="Jawdy S."/>
            <person name="Cereghino C."/>
            <person name="Smart L.B."/>
            <person name="Muchero W."/>
        </authorList>
    </citation>
    <scope>NUCLEOTIDE SEQUENCE</scope>
    <source>
        <tissue evidence="1">Shoot tip</tissue>
    </source>
</reference>
<organism evidence="1 2">
    <name type="scientific">Salix purpurea</name>
    <name type="common">Purple osier willow</name>
    <dbReference type="NCBI Taxonomy" id="77065"/>
    <lineage>
        <taxon>Eukaryota</taxon>
        <taxon>Viridiplantae</taxon>
        <taxon>Streptophyta</taxon>
        <taxon>Embryophyta</taxon>
        <taxon>Tracheophyta</taxon>
        <taxon>Spermatophyta</taxon>
        <taxon>Magnoliopsida</taxon>
        <taxon>eudicotyledons</taxon>
        <taxon>Gunneridae</taxon>
        <taxon>Pentapetalae</taxon>
        <taxon>rosids</taxon>
        <taxon>fabids</taxon>
        <taxon>Malpighiales</taxon>
        <taxon>Salicaceae</taxon>
        <taxon>Saliceae</taxon>
        <taxon>Salix</taxon>
    </lineage>
</organism>
<dbReference type="EMBL" id="JAPFFK010000019">
    <property type="protein sequence ID" value="KAJ6686788.1"/>
    <property type="molecule type" value="Genomic_DNA"/>
</dbReference>
<keyword evidence="2" id="KW-1185">Reference proteome</keyword>
<proteinExistence type="predicted"/>